<evidence type="ECO:0000313" key="4">
    <source>
        <dbReference type="Proteomes" id="UP000183995"/>
    </source>
</evidence>
<dbReference type="STRING" id="1123282.SAMN02745823_03185"/>
<sequence length="178" mass="20394">MLKRKLKKLQRDETGQSLVELALILPLLIMLLTVPVDYFRYINTKTILSSAASESIGQLSYASIDSGSADSDIRETARDCYKDRLDSNKIGVDFTHGRLENVEYPYYVYSSDRQDPDNYWNQFDPRDSNYQTMEVHLQLSYELTPITFWGVMFLGDSINVQTPVYTRSVYAGGYKPSA</sequence>
<protein>
    <submittedName>
        <fullName evidence="3">TadE-like protein</fullName>
    </submittedName>
</protein>
<keyword evidence="1" id="KW-0472">Membrane</keyword>
<proteinExistence type="predicted"/>
<organism evidence="3 4">
    <name type="scientific">Sporobacter termitidis DSM 10068</name>
    <dbReference type="NCBI Taxonomy" id="1123282"/>
    <lineage>
        <taxon>Bacteria</taxon>
        <taxon>Bacillati</taxon>
        <taxon>Bacillota</taxon>
        <taxon>Clostridia</taxon>
        <taxon>Eubacteriales</taxon>
        <taxon>Oscillospiraceae</taxon>
        <taxon>Sporobacter</taxon>
    </lineage>
</organism>
<accession>A0A1M5Z3S1</accession>
<dbReference type="Proteomes" id="UP000183995">
    <property type="component" value="Unassembled WGS sequence"/>
</dbReference>
<dbReference type="Pfam" id="PF07811">
    <property type="entry name" value="TadE"/>
    <property type="match status" value="1"/>
</dbReference>
<dbReference type="OrthoDB" id="2081178at2"/>
<reference evidence="3 4" key="1">
    <citation type="submission" date="2016-11" db="EMBL/GenBank/DDBJ databases">
        <authorList>
            <person name="Jaros S."/>
            <person name="Januszkiewicz K."/>
            <person name="Wedrychowicz H."/>
        </authorList>
    </citation>
    <scope>NUCLEOTIDE SEQUENCE [LARGE SCALE GENOMIC DNA]</scope>
    <source>
        <strain evidence="3 4">DSM 10068</strain>
    </source>
</reference>
<keyword evidence="4" id="KW-1185">Reference proteome</keyword>
<name>A0A1M5Z3S1_9FIRM</name>
<dbReference type="InterPro" id="IPR012495">
    <property type="entry name" value="TadE-like_dom"/>
</dbReference>
<feature type="transmembrane region" description="Helical" evidence="1">
    <location>
        <begin position="21"/>
        <end position="41"/>
    </location>
</feature>
<evidence type="ECO:0000313" key="3">
    <source>
        <dbReference type="EMBL" id="SHI18926.1"/>
    </source>
</evidence>
<keyword evidence="1" id="KW-0812">Transmembrane</keyword>
<evidence type="ECO:0000256" key="1">
    <source>
        <dbReference type="SAM" id="Phobius"/>
    </source>
</evidence>
<dbReference type="EMBL" id="FQXV01000013">
    <property type="protein sequence ID" value="SHI18926.1"/>
    <property type="molecule type" value="Genomic_DNA"/>
</dbReference>
<dbReference type="AlphaFoldDB" id="A0A1M5Z3S1"/>
<gene>
    <name evidence="3" type="ORF">SAMN02745823_03185</name>
</gene>
<keyword evidence="1" id="KW-1133">Transmembrane helix</keyword>
<evidence type="ECO:0000259" key="2">
    <source>
        <dbReference type="Pfam" id="PF07811"/>
    </source>
</evidence>
<dbReference type="RefSeq" id="WP_073081051.1">
    <property type="nucleotide sequence ID" value="NZ_FQXV01000013.1"/>
</dbReference>
<feature type="domain" description="TadE-like" evidence="2">
    <location>
        <begin position="15"/>
        <end position="54"/>
    </location>
</feature>